<keyword evidence="5 7" id="KW-0472">Membrane</keyword>
<feature type="transmembrane region" description="Helical" evidence="7">
    <location>
        <begin position="27"/>
        <end position="45"/>
    </location>
</feature>
<keyword evidence="9" id="KW-1185">Reference proteome</keyword>
<comment type="similarity">
    <text evidence="2 6">Belongs to the ABC-3 integral membrane protein family.</text>
</comment>
<gene>
    <name evidence="8" type="ordered locus">Caci_3197</name>
</gene>
<dbReference type="AlphaFoldDB" id="C7Q698"/>
<feature type="transmembrane region" description="Helical" evidence="7">
    <location>
        <begin position="52"/>
        <end position="71"/>
    </location>
</feature>
<organism evidence="8 9">
    <name type="scientific">Catenulispora acidiphila (strain DSM 44928 / JCM 14897 / NBRC 102108 / NRRL B-24433 / ID139908)</name>
    <dbReference type="NCBI Taxonomy" id="479433"/>
    <lineage>
        <taxon>Bacteria</taxon>
        <taxon>Bacillati</taxon>
        <taxon>Actinomycetota</taxon>
        <taxon>Actinomycetes</taxon>
        <taxon>Catenulisporales</taxon>
        <taxon>Catenulisporaceae</taxon>
        <taxon>Catenulispora</taxon>
    </lineage>
</organism>
<dbReference type="InterPro" id="IPR001626">
    <property type="entry name" value="ABC_TroCD"/>
</dbReference>
<keyword evidence="3 6" id="KW-0812">Transmembrane</keyword>
<feature type="transmembrane region" description="Helical" evidence="7">
    <location>
        <begin position="185"/>
        <end position="202"/>
    </location>
</feature>
<evidence type="ECO:0000256" key="5">
    <source>
        <dbReference type="ARBA" id="ARBA00023136"/>
    </source>
</evidence>
<dbReference type="GO" id="GO:0043190">
    <property type="term" value="C:ATP-binding cassette (ABC) transporter complex"/>
    <property type="evidence" value="ECO:0007669"/>
    <property type="project" value="InterPro"/>
</dbReference>
<evidence type="ECO:0000256" key="7">
    <source>
        <dbReference type="SAM" id="Phobius"/>
    </source>
</evidence>
<feature type="transmembrane region" description="Helical" evidence="7">
    <location>
        <begin position="77"/>
        <end position="94"/>
    </location>
</feature>
<dbReference type="InParanoid" id="C7Q698"/>
<keyword evidence="6" id="KW-0813">Transport</keyword>
<dbReference type="eggNOG" id="COG1108">
    <property type="taxonomic scope" value="Bacteria"/>
</dbReference>
<dbReference type="Pfam" id="PF00950">
    <property type="entry name" value="ABC-3"/>
    <property type="match status" value="1"/>
</dbReference>
<dbReference type="EMBL" id="CP001700">
    <property type="protein sequence ID" value="ACU72104.1"/>
    <property type="molecule type" value="Genomic_DNA"/>
</dbReference>
<reference evidence="8 9" key="1">
    <citation type="journal article" date="2009" name="Stand. Genomic Sci.">
        <title>Complete genome sequence of Catenulispora acidiphila type strain (ID 139908).</title>
        <authorList>
            <person name="Copeland A."/>
            <person name="Lapidus A."/>
            <person name="Glavina Del Rio T."/>
            <person name="Nolan M."/>
            <person name="Lucas S."/>
            <person name="Chen F."/>
            <person name="Tice H."/>
            <person name="Cheng J.F."/>
            <person name="Bruce D."/>
            <person name="Goodwin L."/>
            <person name="Pitluck S."/>
            <person name="Mikhailova N."/>
            <person name="Pati A."/>
            <person name="Ivanova N."/>
            <person name="Mavromatis K."/>
            <person name="Chen A."/>
            <person name="Palaniappan K."/>
            <person name="Chain P."/>
            <person name="Land M."/>
            <person name="Hauser L."/>
            <person name="Chang Y.J."/>
            <person name="Jeffries C.D."/>
            <person name="Chertkov O."/>
            <person name="Brettin T."/>
            <person name="Detter J.C."/>
            <person name="Han C."/>
            <person name="Ali Z."/>
            <person name="Tindall B.J."/>
            <person name="Goker M."/>
            <person name="Bristow J."/>
            <person name="Eisen J.A."/>
            <person name="Markowitz V."/>
            <person name="Hugenholtz P."/>
            <person name="Kyrpides N.C."/>
            <person name="Klenk H.P."/>
        </authorList>
    </citation>
    <scope>NUCLEOTIDE SEQUENCE [LARGE SCALE GENOMIC DNA]</scope>
    <source>
        <strain evidence="9">DSM 44928 / JCM 14897 / NBRC 102108 / NRRL B-24433 / ID139908</strain>
    </source>
</reference>
<dbReference type="GO" id="GO:0055085">
    <property type="term" value="P:transmembrane transport"/>
    <property type="evidence" value="ECO:0007669"/>
    <property type="project" value="InterPro"/>
</dbReference>
<evidence type="ECO:0000313" key="9">
    <source>
        <dbReference type="Proteomes" id="UP000000851"/>
    </source>
</evidence>
<dbReference type="SUPFAM" id="SSF81345">
    <property type="entry name" value="ABC transporter involved in vitamin B12 uptake, BtuC"/>
    <property type="match status" value="1"/>
</dbReference>
<feature type="transmembrane region" description="Helical" evidence="7">
    <location>
        <begin position="149"/>
        <end position="173"/>
    </location>
</feature>
<dbReference type="GO" id="GO:0010043">
    <property type="term" value="P:response to zinc ion"/>
    <property type="evidence" value="ECO:0007669"/>
    <property type="project" value="TreeGrafter"/>
</dbReference>
<protein>
    <submittedName>
        <fullName evidence="8">ABC-3 protein</fullName>
    </submittedName>
</protein>
<feature type="transmembrane region" description="Helical" evidence="7">
    <location>
        <begin position="261"/>
        <end position="282"/>
    </location>
</feature>
<comment type="subcellular location">
    <subcellularLocation>
        <location evidence="6">Cell membrane</location>
        <topology evidence="6">Multi-pass membrane protein</topology>
    </subcellularLocation>
    <subcellularLocation>
        <location evidence="1">Membrane</location>
        <topology evidence="1">Multi-pass membrane protein</topology>
    </subcellularLocation>
</comment>
<feature type="transmembrane region" description="Helical" evidence="7">
    <location>
        <begin position="208"/>
        <end position="226"/>
    </location>
</feature>
<name>C7Q698_CATAD</name>
<evidence type="ECO:0000256" key="2">
    <source>
        <dbReference type="ARBA" id="ARBA00008034"/>
    </source>
</evidence>
<dbReference type="RefSeq" id="WP_012787397.1">
    <property type="nucleotide sequence ID" value="NC_013131.1"/>
</dbReference>
<feature type="transmembrane region" description="Helical" evidence="7">
    <location>
        <begin position="106"/>
        <end position="129"/>
    </location>
</feature>
<evidence type="ECO:0000256" key="1">
    <source>
        <dbReference type="ARBA" id="ARBA00004141"/>
    </source>
</evidence>
<evidence type="ECO:0000256" key="4">
    <source>
        <dbReference type="ARBA" id="ARBA00022989"/>
    </source>
</evidence>
<dbReference type="KEGG" id="cai:Caci_3197"/>
<dbReference type="HOGENOM" id="CLU_028808_1_0_11"/>
<dbReference type="PANTHER" id="PTHR30477">
    <property type="entry name" value="ABC-TRANSPORTER METAL-BINDING PROTEIN"/>
    <property type="match status" value="1"/>
</dbReference>
<dbReference type="PANTHER" id="PTHR30477:SF13">
    <property type="entry name" value="IRON TRANSPORT SYSTEM MEMBRANE PROTEIN HI_0360-RELATED"/>
    <property type="match status" value="1"/>
</dbReference>
<proteinExistence type="inferred from homology"/>
<dbReference type="Proteomes" id="UP000000851">
    <property type="component" value="Chromosome"/>
</dbReference>
<evidence type="ECO:0000256" key="6">
    <source>
        <dbReference type="RuleBase" id="RU003943"/>
    </source>
</evidence>
<dbReference type="InterPro" id="IPR037294">
    <property type="entry name" value="ABC_BtuC-like"/>
</dbReference>
<dbReference type="Gene3D" id="1.10.3470.10">
    <property type="entry name" value="ABC transporter involved in vitamin B12 uptake, BtuC"/>
    <property type="match status" value="1"/>
</dbReference>
<evidence type="ECO:0000313" key="8">
    <source>
        <dbReference type="EMBL" id="ACU72104.1"/>
    </source>
</evidence>
<keyword evidence="4 7" id="KW-1133">Transmembrane helix</keyword>
<sequence precursor="true">MPTDSGLSWNPVTDIDQMWQLDSMVSAYRAGTIVAVLAAVVGWFMVLRRQTFAGHTVALAGFPGAAAAVFLGVSASWGYFGFCIGAGAVIAALARNGKGGMAEESALTGIVQSFTLACGMLFVALYKGFLNGVNSLLFGSFLGVTSGDIAVLAAVAAVVLIVMALIGRPLLFASVDPSVADARGVPSRMLGVLFLVVLGATTAEVSQITGSLLVFALLVMPAATAQRVTARPALSLVLSVLFALAVTWFGLGAAYFSPYPIGFWITTFAFGCYLLANVYGFFARRRGTGRRRVAEVAMTVLGAS</sequence>
<dbReference type="STRING" id="479433.Caci_3197"/>
<accession>C7Q698</accession>
<feature type="transmembrane region" description="Helical" evidence="7">
    <location>
        <begin position="233"/>
        <end position="255"/>
    </location>
</feature>
<evidence type="ECO:0000256" key="3">
    <source>
        <dbReference type="ARBA" id="ARBA00022692"/>
    </source>
</evidence>